<protein>
    <submittedName>
        <fullName evidence="1">Uncharacterized protein</fullName>
    </submittedName>
</protein>
<proteinExistence type="predicted"/>
<dbReference type="EMBL" id="WVTA01000002">
    <property type="protein sequence ID" value="KAK3215985.1"/>
    <property type="molecule type" value="Genomic_DNA"/>
</dbReference>
<name>A0AAN6M696_9PLEO</name>
<reference evidence="1 2" key="1">
    <citation type="submission" date="2021-02" db="EMBL/GenBank/DDBJ databases">
        <title>Genome assembly of Pseudopithomyces chartarum.</title>
        <authorList>
            <person name="Jauregui R."/>
            <person name="Singh J."/>
            <person name="Voisey C."/>
        </authorList>
    </citation>
    <scope>NUCLEOTIDE SEQUENCE [LARGE SCALE GENOMIC DNA]</scope>
    <source>
        <strain evidence="1 2">AGR01</strain>
    </source>
</reference>
<accession>A0AAN6M696</accession>
<organism evidence="1 2">
    <name type="scientific">Pseudopithomyces chartarum</name>
    <dbReference type="NCBI Taxonomy" id="1892770"/>
    <lineage>
        <taxon>Eukaryota</taxon>
        <taxon>Fungi</taxon>
        <taxon>Dikarya</taxon>
        <taxon>Ascomycota</taxon>
        <taxon>Pezizomycotina</taxon>
        <taxon>Dothideomycetes</taxon>
        <taxon>Pleosporomycetidae</taxon>
        <taxon>Pleosporales</taxon>
        <taxon>Massarineae</taxon>
        <taxon>Didymosphaeriaceae</taxon>
        <taxon>Pseudopithomyces</taxon>
    </lineage>
</organism>
<evidence type="ECO:0000313" key="1">
    <source>
        <dbReference type="EMBL" id="KAK3215985.1"/>
    </source>
</evidence>
<keyword evidence="2" id="KW-1185">Reference proteome</keyword>
<evidence type="ECO:0000313" key="2">
    <source>
        <dbReference type="Proteomes" id="UP001280581"/>
    </source>
</evidence>
<sequence>MLTRRERDLSELSRAIMKRLPRELRDKIYLDVWDSAQPKPPTSTFWHTPALTPSMVTKENSLWVDNCIVDPEFAYEIVHSLYTTAQHDVVHPTVNTHRVFIPGPRSTLKVYLATDAFGVGLAPKDVPLKSLRLTFPLADEDNCVDMVRDFNALLAMNVRKDFSLRIICPRERNDDGDFFYRVVRGEGDVVHISGQSFFVDGCEIRLCYKAGDEDIKKLKQIFRKRGHVVYEL</sequence>
<comment type="caution">
    <text evidence="1">The sequence shown here is derived from an EMBL/GenBank/DDBJ whole genome shotgun (WGS) entry which is preliminary data.</text>
</comment>
<dbReference type="AlphaFoldDB" id="A0AAN6M696"/>
<dbReference type="Proteomes" id="UP001280581">
    <property type="component" value="Unassembled WGS sequence"/>
</dbReference>
<gene>
    <name evidence="1" type="ORF">GRF29_8g1726735</name>
</gene>